<protein>
    <submittedName>
        <fullName evidence="13">Glycoprotein N</fullName>
    </submittedName>
</protein>
<dbReference type="InterPro" id="IPR034707">
    <property type="entry name" value="HSV_GN"/>
</dbReference>
<comment type="function">
    <text evidence="10">Envelope glycoprotein necessary for proper maturation of gM and modulation of its membrane fusion activity. Also plays a critical role in virion morphogenesis.</text>
</comment>
<evidence type="ECO:0000256" key="4">
    <source>
        <dbReference type="ARBA" id="ARBA00022844"/>
    </source>
</evidence>
<evidence type="ECO:0000256" key="7">
    <source>
        <dbReference type="ARBA" id="ARBA00022989"/>
    </source>
</evidence>
<keyword evidence="2" id="KW-0732">Signal</keyword>
<keyword evidence="5" id="KW-1043">Host membrane</keyword>
<organism evidence="13 14">
    <name type="scientific">Epstein-Barr virus (strain GD1)</name>
    <name type="common">HHV-4</name>
    <name type="synonym">Human gammaherpesvirus 4</name>
    <dbReference type="NCBI Taxonomy" id="10376"/>
    <lineage>
        <taxon>Viruses</taxon>
        <taxon>Duplodnaviria</taxon>
        <taxon>Heunggongvirae</taxon>
        <taxon>Peploviricota</taxon>
        <taxon>Herviviricetes</taxon>
        <taxon>Herpesvirales</taxon>
        <taxon>Orthoherpesviridae</taxon>
        <taxon>Gammaherpesvirinae</taxon>
        <taxon>Lymphocryptovirus</taxon>
        <taxon>Lymphocryptovirus humangamma4</taxon>
    </lineage>
</organism>
<evidence type="ECO:0000313" key="13">
    <source>
        <dbReference type="EMBL" id="BAQ20272.1"/>
    </source>
</evidence>
<reference evidence="13 14" key="1">
    <citation type="submission" date="2013-09" db="EMBL/GenBank/DDBJ databases">
        <title>Target Capture and Whole Genome Sequencing of EBV from Primary Nasopharyngeal Carcinoma Biopsy.</title>
        <authorList>
            <person name="Xiao K."/>
        </authorList>
    </citation>
    <scope>NUCLEOTIDE SEQUENCE [LARGE SCALE GENOMIC DNA]</scope>
    <source>
        <strain evidence="13">HN6</strain>
    </source>
</reference>
<feature type="domain" description="Herpesvirus envelope glycoprotein N" evidence="12">
    <location>
        <begin position="32"/>
        <end position="100"/>
    </location>
</feature>
<keyword evidence="8 11" id="KW-0472">Membrane</keyword>
<name>A0A0B6VKP3_EBVG</name>
<feature type="transmembrane region" description="Helical" evidence="11">
    <location>
        <begin position="70"/>
        <end position="92"/>
    </location>
</feature>
<evidence type="ECO:0000256" key="8">
    <source>
        <dbReference type="ARBA" id="ARBA00023136"/>
    </source>
</evidence>
<keyword evidence="3" id="KW-1040">Host Golgi apparatus</keyword>
<dbReference type="Proteomes" id="UP000103223">
    <property type="component" value="Segment"/>
</dbReference>
<evidence type="ECO:0000256" key="5">
    <source>
        <dbReference type="ARBA" id="ARBA00022870"/>
    </source>
</evidence>
<evidence type="ECO:0000256" key="10">
    <source>
        <dbReference type="ARBA" id="ARBA00034089"/>
    </source>
</evidence>
<dbReference type="Pfam" id="PF03554">
    <property type="entry name" value="Herpes_UL73"/>
    <property type="match status" value="1"/>
</dbReference>
<sequence>MGKVLRKPFAKAVPLLFLAATWLLTGVLPAGASSPTNTAAASLTEAQDQFYSYTCNADTFSPSLTSFASIWALLTLVLVIIASAIYLMYVCFNKFVNTLLTD</sequence>
<evidence type="ECO:0000256" key="1">
    <source>
        <dbReference type="ARBA" id="ARBA00022692"/>
    </source>
</evidence>
<evidence type="ECO:0000256" key="11">
    <source>
        <dbReference type="SAM" id="Phobius"/>
    </source>
</evidence>
<accession>A0A0B6VKP3</accession>
<keyword evidence="9" id="KW-1015">Disulfide bond</keyword>
<evidence type="ECO:0000256" key="9">
    <source>
        <dbReference type="ARBA" id="ARBA00023157"/>
    </source>
</evidence>
<keyword evidence="4" id="KW-0946">Virion</keyword>
<proteinExistence type="inferred from homology"/>
<evidence type="ECO:0000259" key="12">
    <source>
        <dbReference type="Pfam" id="PF03554"/>
    </source>
</evidence>
<keyword evidence="6" id="KW-0261">Viral envelope protein</keyword>
<dbReference type="GO" id="GO:0019031">
    <property type="term" value="C:viral envelope"/>
    <property type="evidence" value="ECO:0007669"/>
    <property type="project" value="UniProtKB-KW"/>
</dbReference>
<evidence type="ECO:0000313" key="14">
    <source>
        <dbReference type="Proteomes" id="UP000103223"/>
    </source>
</evidence>
<organismHost>
    <name type="scientific">Homo sapiens</name>
    <name type="common">Human</name>
    <dbReference type="NCBI Taxonomy" id="9606"/>
</organismHost>
<evidence type="ECO:0000256" key="3">
    <source>
        <dbReference type="ARBA" id="ARBA00022812"/>
    </source>
</evidence>
<evidence type="ECO:0000256" key="2">
    <source>
        <dbReference type="ARBA" id="ARBA00022729"/>
    </source>
</evidence>
<gene>
    <name evidence="13" type="primary">BLRF1</name>
</gene>
<dbReference type="InterPro" id="IPR005211">
    <property type="entry name" value="Herpes_glycoprotein_N_domain"/>
</dbReference>
<dbReference type="HAMAP" id="MF_04037">
    <property type="entry name" value="HSV_GN"/>
    <property type="match status" value="1"/>
</dbReference>
<dbReference type="EMBL" id="AB850653">
    <property type="protein sequence ID" value="BAQ20272.1"/>
    <property type="molecule type" value="Genomic_DNA"/>
</dbReference>
<keyword evidence="7 11" id="KW-1133">Transmembrane helix</keyword>
<keyword evidence="1 11" id="KW-0812">Transmembrane</keyword>
<evidence type="ECO:0000256" key="6">
    <source>
        <dbReference type="ARBA" id="ARBA00022879"/>
    </source>
</evidence>